<dbReference type="PANTHER" id="PTHR37576:SF2">
    <property type="entry name" value="DEFECT AT LOW TEMPERATURE PROTEIN 1"/>
    <property type="match status" value="1"/>
</dbReference>
<dbReference type="EMBL" id="KE720866">
    <property type="protein sequence ID" value="ERF74873.1"/>
    <property type="molecule type" value="Genomic_DNA"/>
</dbReference>
<dbReference type="Proteomes" id="UP000019373">
    <property type="component" value="Unassembled WGS sequence"/>
</dbReference>
<evidence type="ECO:0000256" key="1">
    <source>
        <dbReference type="SAM" id="Phobius"/>
    </source>
</evidence>
<sequence length="413" mass="45445">MELRMAQILPPGYLYGSGFVFSGSFSQLYTAFGRGAPIPFSYTGCGDSCTTTLQGFGFSVNCSTVPVSNDDARAGFRSENVTTIGSAVPVFNVSSSLYGEIECDLGDSCFAKNKAAAELGRIEIANLFKAAPDCESDVSVTSCSLQQAIVEYDVVLQDGIVSLQHAHWQNDTVLYNTPPWDEPESLNYYGITPWWSSSMNWVNFFMLQFNEELDRYGDGELGPASMNPIFRLAQQFINDDAVNSLNSINCNTTFDDPSQYVVDRIREIAFRTSVAAATVTNNTILFGNDSLITSGLPLIRNWTQTVSYTGRSTQTVYSVSTAYLISAVVVSLLGVVAIAPLYWGWWELGRDVSFNPLEVAKAFHAEILIDADWNMSKEGLVKMVGEREVSYRVVDEGVKEEFKDVARKGGEET</sequence>
<keyword evidence="1" id="KW-0812">Transmembrane</keyword>
<dbReference type="OMA" id="HAHWQND"/>
<dbReference type="OrthoDB" id="5357734at2759"/>
<dbReference type="RefSeq" id="XP_007787877.1">
    <property type="nucleotide sequence ID" value="XM_007789687.1"/>
</dbReference>
<keyword evidence="1" id="KW-0472">Membrane</keyword>
<evidence type="ECO:0000313" key="3">
    <source>
        <dbReference type="Proteomes" id="UP000019373"/>
    </source>
</evidence>
<evidence type="ECO:0000313" key="2">
    <source>
        <dbReference type="EMBL" id="ERF74873.1"/>
    </source>
</evidence>
<dbReference type="HOGENOM" id="CLU_665689_0_0_1"/>
<dbReference type="AlphaFoldDB" id="U1GR80"/>
<keyword evidence="3" id="KW-1185">Reference proteome</keyword>
<proteinExistence type="predicted"/>
<dbReference type="GeneID" id="19238303"/>
<keyword evidence="1" id="KW-1133">Transmembrane helix</keyword>
<dbReference type="eggNOG" id="ENOG502SN08">
    <property type="taxonomic scope" value="Eukaryota"/>
</dbReference>
<gene>
    <name evidence="2" type="ORF">EPUS_03257</name>
</gene>
<reference evidence="3" key="1">
    <citation type="journal article" date="2014" name="BMC Genomics">
        <title>Genome characteristics reveal the impact of lichenization on lichen-forming fungus Endocarpon pusillum Hedwig (Verrucariales, Ascomycota).</title>
        <authorList>
            <person name="Wang Y.-Y."/>
            <person name="Liu B."/>
            <person name="Zhang X.-Y."/>
            <person name="Zhou Q.-M."/>
            <person name="Zhang T."/>
            <person name="Li H."/>
            <person name="Yu Y.-F."/>
            <person name="Zhang X.-L."/>
            <person name="Hao X.-Y."/>
            <person name="Wang M."/>
            <person name="Wang L."/>
            <person name="Wei J.-C."/>
        </authorList>
    </citation>
    <scope>NUCLEOTIDE SEQUENCE [LARGE SCALE GENOMIC DNA]</scope>
    <source>
        <strain evidence="3">Z07020 / HMAS-L-300199</strain>
    </source>
</reference>
<feature type="transmembrane region" description="Helical" evidence="1">
    <location>
        <begin position="322"/>
        <end position="343"/>
    </location>
</feature>
<accession>U1GR80</accession>
<dbReference type="PANTHER" id="PTHR37576">
    <property type="entry name" value="DEFECT AT LOW TEMPERATURE PROTEIN 1"/>
    <property type="match status" value="1"/>
</dbReference>
<protein>
    <submittedName>
        <fullName evidence="2">Uncharacterized protein</fullName>
    </submittedName>
</protein>
<name>U1GR80_ENDPU</name>
<organism evidence="2 3">
    <name type="scientific">Endocarpon pusillum (strain Z07020 / HMAS-L-300199)</name>
    <name type="common">Lichen-forming fungus</name>
    <dbReference type="NCBI Taxonomy" id="1263415"/>
    <lineage>
        <taxon>Eukaryota</taxon>
        <taxon>Fungi</taxon>
        <taxon>Dikarya</taxon>
        <taxon>Ascomycota</taxon>
        <taxon>Pezizomycotina</taxon>
        <taxon>Eurotiomycetes</taxon>
        <taxon>Chaetothyriomycetidae</taxon>
        <taxon>Verrucariales</taxon>
        <taxon>Verrucariaceae</taxon>
        <taxon>Endocarpon</taxon>
    </lineage>
</organism>